<proteinExistence type="predicted"/>
<evidence type="ECO:0000313" key="7">
    <source>
        <dbReference type="Proteomes" id="UP000435112"/>
    </source>
</evidence>
<evidence type="ECO:0000313" key="6">
    <source>
        <dbReference type="Proteomes" id="UP000434957"/>
    </source>
</evidence>
<dbReference type="Gene3D" id="1.20.1250.20">
    <property type="entry name" value="MFS general substrate transporter like domains"/>
    <property type="match status" value="1"/>
</dbReference>
<dbReference type="SUPFAM" id="SSF103473">
    <property type="entry name" value="MFS general substrate transporter"/>
    <property type="match status" value="1"/>
</dbReference>
<keyword evidence="6" id="KW-1185">Reference proteome</keyword>
<evidence type="ECO:0000256" key="1">
    <source>
        <dbReference type="SAM" id="Phobius"/>
    </source>
</evidence>
<dbReference type="Proteomes" id="UP000429607">
    <property type="component" value="Unassembled WGS sequence"/>
</dbReference>
<protein>
    <recommendedName>
        <fullName evidence="8">Major facilitator superfamily (MFS) profile domain-containing protein</fullName>
    </recommendedName>
</protein>
<feature type="transmembrane region" description="Helical" evidence="1">
    <location>
        <begin position="80"/>
        <end position="100"/>
    </location>
</feature>
<feature type="transmembrane region" description="Helical" evidence="1">
    <location>
        <begin position="24"/>
        <end position="48"/>
    </location>
</feature>
<name>A0A6A3HRZ3_9STRA</name>
<dbReference type="InterPro" id="IPR036259">
    <property type="entry name" value="MFS_trans_sf"/>
</dbReference>
<dbReference type="EMBL" id="QXFV01003950">
    <property type="protein sequence ID" value="KAE8972730.1"/>
    <property type="molecule type" value="Genomic_DNA"/>
</dbReference>
<dbReference type="EMBL" id="QXFU01003937">
    <property type="protein sequence ID" value="KAE8971760.1"/>
    <property type="molecule type" value="Genomic_DNA"/>
</dbReference>
<gene>
    <name evidence="3" type="ORF">PR001_g26515</name>
    <name evidence="2" type="ORF">PR002_g26720</name>
    <name evidence="4" type="ORF">PR003_g27743</name>
</gene>
<dbReference type="Proteomes" id="UP000435112">
    <property type="component" value="Unassembled WGS sequence"/>
</dbReference>
<sequence>MALSAYTLGIYVPTLISLWGFNVLSRWCTMTLIGVAQVAGCVLASLVLDEFDRKQALAAFATSAAVVAVLTSHAPWNGPIVVVGLSAFIVANWSCVLVYAPESFSTEYRGRGVGYVFGFSRLGATIGFLLCPQTSVPAIAWIFAVLLVRVVFGIVLPYGRNKLREDEGDLDSQRTCRLFSSLSVEEDIPLVSSSSSKTATYNV</sequence>
<evidence type="ECO:0000313" key="2">
    <source>
        <dbReference type="EMBL" id="KAE8971760.1"/>
    </source>
</evidence>
<feature type="transmembrane region" description="Helical" evidence="1">
    <location>
        <begin position="112"/>
        <end position="130"/>
    </location>
</feature>
<feature type="transmembrane region" description="Helical" evidence="1">
    <location>
        <begin position="55"/>
        <end position="74"/>
    </location>
</feature>
<keyword evidence="1" id="KW-1133">Transmembrane helix</keyword>
<dbReference type="Proteomes" id="UP000434957">
    <property type="component" value="Unassembled WGS sequence"/>
</dbReference>
<dbReference type="AlphaFoldDB" id="A0A6A3HRZ3"/>
<comment type="caution">
    <text evidence="3">The sequence shown here is derived from an EMBL/GenBank/DDBJ whole genome shotgun (WGS) entry which is preliminary data.</text>
</comment>
<evidence type="ECO:0000313" key="4">
    <source>
        <dbReference type="EMBL" id="KAE9281214.1"/>
    </source>
</evidence>
<evidence type="ECO:0000313" key="5">
    <source>
        <dbReference type="Proteomes" id="UP000429607"/>
    </source>
</evidence>
<dbReference type="EMBL" id="QXFT01003969">
    <property type="protein sequence ID" value="KAE9281214.1"/>
    <property type="molecule type" value="Genomic_DNA"/>
</dbReference>
<dbReference type="OrthoDB" id="4139357at2759"/>
<evidence type="ECO:0000313" key="3">
    <source>
        <dbReference type="EMBL" id="KAE8972730.1"/>
    </source>
</evidence>
<organism evidence="3 5">
    <name type="scientific">Phytophthora rubi</name>
    <dbReference type="NCBI Taxonomy" id="129364"/>
    <lineage>
        <taxon>Eukaryota</taxon>
        <taxon>Sar</taxon>
        <taxon>Stramenopiles</taxon>
        <taxon>Oomycota</taxon>
        <taxon>Peronosporomycetes</taxon>
        <taxon>Peronosporales</taxon>
        <taxon>Peronosporaceae</taxon>
        <taxon>Phytophthora</taxon>
    </lineage>
</organism>
<keyword evidence="1" id="KW-0812">Transmembrane</keyword>
<keyword evidence="1" id="KW-0472">Membrane</keyword>
<feature type="transmembrane region" description="Helical" evidence="1">
    <location>
        <begin position="136"/>
        <end position="156"/>
    </location>
</feature>
<evidence type="ECO:0008006" key="8">
    <source>
        <dbReference type="Google" id="ProtNLM"/>
    </source>
</evidence>
<accession>A0A6A3HRZ3</accession>
<reference evidence="5 7" key="1">
    <citation type="submission" date="2018-09" db="EMBL/GenBank/DDBJ databases">
        <title>Genomic investigation of the strawberry pathogen Phytophthora fragariae indicates pathogenicity is determined by transcriptional variation in three key races.</title>
        <authorList>
            <person name="Adams T.M."/>
            <person name="Armitage A.D."/>
            <person name="Sobczyk M.K."/>
            <person name="Bates H.J."/>
            <person name="Dunwell J.M."/>
            <person name="Nellist C.F."/>
            <person name="Harrison R.J."/>
        </authorList>
    </citation>
    <scope>NUCLEOTIDE SEQUENCE [LARGE SCALE GENOMIC DNA]</scope>
    <source>
        <strain evidence="3 5">SCRP249</strain>
        <strain evidence="2 7">SCRP324</strain>
        <strain evidence="4 6">SCRP333</strain>
    </source>
</reference>